<accession>A0A4U1BAY7</accession>
<dbReference type="InterPro" id="IPR003764">
    <property type="entry name" value="GlcNAc_6-P_deAcase"/>
</dbReference>
<evidence type="ECO:0000256" key="6">
    <source>
        <dbReference type="PIRSR" id="PIRSR038994-1"/>
    </source>
</evidence>
<dbReference type="SUPFAM" id="SSF51338">
    <property type="entry name" value="Composite domain of metallo-dependent hydrolases"/>
    <property type="match status" value="1"/>
</dbReference>
<feature type="binding site" evidence="8">
    <location>
        <position position="124"/>
    </location>
    <ligand>
        <name>Zn(2+)</name>
        <dbReference type="ChEBI" id="CHEBI:29105"/>
    </ligand>
</feature>
<dbReference type="RefSeq" id="WP_136854049.1">
    <property type="nucleotide sequence ID" value="NZ_SWCI01000011.1"/>
</dbReference>
<evidence type="ECO:0000256" key="4">
    <source>
        <dbReference type="ARBA" id="ARBA00023277"/>
    </source>
</evidence>
<feature type="binding site" evidence="7">
    <location>
        <position position="220"/>
    </location>
    <ligand>
        <name>substrate</name>
    </ligand>
</feature>
<comment type="catalytic activity">
    <reaction evidence="5">
        <text>N-acetyl-D-glucosamine 6-phosphate + H2O = D-glucosamine 6-phosphate + acetate</text>
        <dbReference type="Rhea" id="RHEA:22936"/>
        <dbReference type="ChEBI" id="CHEBI:15377"/>
        <dbReference type="ChEBI" id="CHEBI:30089"/>
        <dbReference type="ChEBI" id="CHEBI:57513"/>
        <dbReference type="ChEBI" id="CHEBI:58725"/>
        <dbReference type="EC" id="3.5.1.25"/>
    </reaction>
</comment>
<evidence type="ECO:0000256" key="1">
    <source>
        <dbReference type="ARBA" id="ARBA00010716"/>
    </source>
</evidence>
<comment type="similarity">
    <text evidence="1 5">Belongs to the metallo-dependent hydrolases superfamily. NagA family.</text>
</comment>
<protein>
    <recommendedName>
        <fullName evidence="5">N-acetylgalactosamine-6-phosphate deacetylase</fullName>
        <ecNumber evidence="5">3.5.1.25</ecNumber>
    </recommendedName>
    <alternativeName>
        <fullName evidence="5">N-acetylglucosamine-6-phosphate deacetylase</fullName>
    </alternativeName>
</protein>
<feature type="binding site" evidence="8">
    <location>
        <position position="209"/>
    </location>
    <ligand>
        <name>Zn(2+)</name>
        <dbReference type="ChEBI" id="CHEBI:29105"/>
    </ligand>
</feature>
<comment type="cofactor">
    <cofactor evidence="8">
        <name>a divalent metal cation</name>
        <dbReference type="ChEBI" id="CHEBI:60240"/>
    </cofactor>
    <text evidence="8">Binds 1 divalent metal cation per subunit.</text>
</comment>
<keyword evidence="2 8" id="KW-0479">Metal-binding</keyword>
<dbReference type="PANTHER" id="PTHR11113">
    <property type="entry name" value="N-ACETYLGLUCOSAMINE-6-PHOSPHATE DEACETYLASE"/>
    <property type="match status" value="1"/>
</dbReference>
<dbReference type="Pfam" id="PF01979">
    <property type="entry name" value="Amidohydro_1"/>
    <property type="match status" value="1"/>
</dbReference>
<dbReference type="EMBL" id="SWCI01000011">
    <property type="protein sequence ID" value="TKB47979.1"/>
    <property type="molecule type" value="Genomic_DNA"/>
</dbReference>
<feature type="binding site" evidence="8">
    <location>
        <position position="188"/>
    </location>
    <ligand>
        <name>Zn(2+)</name>
        <dbReference type="ChEBI" id="CHEBI:29105"/>
    </ligand>
</feature>
<dbReference type="AlphaFoldDB" id="A0A4U1BAY7"/>
<sequence>MSRRYLVSQLFDGQQMLKNVVLTVERGRVTALDKERNRWDEKLQGILAPGFVDLQVNGGGGLLFNQVREGEQVLSVLRAHGRFGTTAMLPTVISDDLAVMTRAADAVARARQSSPFGILGIHFEGPHLATGKRGVHNPEQMRPIGEAEWQLYARDDLGIKLVTLAPETVSEAEIRTLISLGVIVFLGHSNANADQVERALAAGACGFTHLFNAMSPLASRAPGMVGAALLDEHSMAGLILDGHHMDYRAARLALKCKGRDNLMLVTDAMPPVGGEHHSFELVGRRVNRDGDRLLGPDGELAGSVLEMNRAVLNAIAALDVPPGQALRMASANPARAVGMEAVLGHLKPGALANMVLLGEGMRVIGSWVAGEPLWRDEA</sequence>
<feature type="active site" description="Proton donor/acceptor" evidence="6">
    <location>
        <position position="267"/>
    </location>
</feature>
<feature type="binding site" evidence="7">
    <location>
        <begin position="212"/>
        <end position="213"/>
    </location>
    <ligand>
        <name>substrate</name>
    </ligand>
</feature>
<name>A0A4U1BAY7_9GAMM</name>
<dbReference type="EC" id="3.5.1.25" evidence="5"/>
<dbReference type="OrthoDB" id="9776488at2"/>
<dbReference type="InterPro" id="IPR032466">
    <property type="entry name" value="Metal_Hydrolase"/>
</dbReference>
<dbReference type="Gene3D" id="3.20.20.140">
    <property type="entry name" value="Metal-dependent hydrolases"/>
    <property type="match status" value="1"/>
</dbReference>
<evidence type="ECO:0000256" key="7">
    <source>
        <dbReference type="PIRSR" id="PIRSR038994-2"/>
    </source>
</evidence>
<organism evidence="10 11">
    <name type="scientific">Ferrimonas sediminicola</name>
    <dbReference type="NCBI Taxonomy" id="2569538"/>
    <lineage>
        <taxon>Bacteria</taxon>
        <taxon>Pseudomonadati</taxon>
        <taxon>Pseudomonadota</taxon>
        <taxon>Gammaproteobacteria</taxon>
        <taxon>Alteromonadales</taxon>
        <taxon>Ferrimonadaceae</taxon>
        <taxon>Ferrimonas</taxon>
    </lineage>
</organism>
<keyword evidence="4 5" id="KW-0119">Carbohydrate metabolism</keyword>
<dbReference type="Proteomes" id="UP000305674">
    <property type="component" value="Unassembled WGS sequence"/>
</dbReference>
<dbReference type="GO" id="GO:0046872">
    <property type="term" value="F:metal ion binding"/>
    <property type="evidence" value="ECO:0007669"/>
    <property type="project" value="UniProtKB-KW"/>
</dbReference>
<keyword evidence="11" id="KW-1185">Reference proteome</keyword>
<reference evidence="10 11" key="1">
    <citation type="submission" date="2019-04" db="EMBL/GenBank/DDBJ databases">
        <authorList>
            <person name="Hwang J.C."/>
        </authorList>
    </citation>
    <scope>NUCLEOTIDE SEQUENCE [LARGE SCALE GENOMIC DNA]</scope>
    <source>
        <strain evidence="10 11">IMCC35001</strain>
    </source>
</reference>
<evidence type="ECO:0000256" key="3">
    <source>
        <dbReference type="ARBA" id="ARBA00022801"/>
    </source>
</evidence>
<feature type="binding site" evidence="7">
    <location>
        <position position="244"/>
    </location>
    <ligand>
        <name>substrate</name>
    </ligand>
</feature>
<dbReference type="InterPro" id="IPR006680">
    <property type="entry name" value="Amidohydro-rel"/>
</dbReference>
<keyword evidence="3 5" id="KW-0378">Hydrolase</keyword>
<dbReference type="NCBIfam" id="TIGR00221">
    <property type="entry name" value="nagA"/>
    <property type="match status" value="1"/>
</dbReference>
<evidence type="ECO:0000313" key="10">
    <source>
        <dbReference type="EMBL" id="TKB47979.1"/>
    </source>
</evidence>
<dbReference type="PIRSF" id="PIRSF038994">
    <property type="entry name" value="NagA"/>
    <property type="match status" value="1"/>
</dbReference>
<evidence type="ECO:0000256" key="2">
    <source>
        <dbReference type="ARBA" id="ARBA00022723"/>
    </source>
</evidence>
<evidence type="ECO:0000256" key="8">
    <source>
        <dbReference type="PIRSR" id="PIRSR038994-3"/>
    </source>
</evidence>
<comment type="caution">
    <text evidence="10">The sequence shown here is derived from an EMBL/GenBank/DDBJ whole genome shotgun (WGS) entry which is preliminary data.</text>
</comment>
<evidence type="ECO:0000256" key="5">
    <source>
        <dbReference type="PIRNR" id="PIRNR038994"/>
    </source>
</evidence>
<dbReference type="Gene3D" id="2.30.40.10">
    <property type="entry name" value="Urease, subunit C, domain 1"/>
    <property type="match status" value="1"/>
</dbReference>
<feature type="binding site" evidence="7">
    <location>
        <position position="135"/>
    </location>
    <ligand>
        <name>substrate</name>
    </ligand>
</feature>
<feature type="domain" description="Amidohydrolase-related" evidence="9">
    <location>
        <begin position="46"/>
        <end position="371"/>
    </location>
</feature>
<dbReference type="SUPFAM" id="SSF51556">
    <property type="entry name" value="Metallo-dependent hydrolases"/>
    <property type="match status" value="1"/>
</dbReference>
<dbReference type="InterPro" id="IPR011059">
    <property type="entry name" value="Metal-dep_hydrolase_composite"/>
</dbReference>
<dbReference type="GO" id="GO:0008448">
    <property type="term" value="F:N-acetylglucosamine-6-phosphate deacetylase activity"/>
    <property type="evidence" value="ECO:0007669"/>
    <property type="project" value="UniProtKB-UniRule"/>
</dbReference>
<gene>
    <name evidence="10" type="primary">nagA</name>
    <name evidence="10" type="ORF">FCL40_14670</name>
</gene>
<dbReference type="PANTHER" id="PTHR11113:SF14">
    <property type="entry name" value="N-ACETYLGLUCOSAMINE-6-PHOSPHATE DEACETYLASE"/>
    <property type="match status" value="1"/>
</dbReference>
<dbReference type="GO" id="GO:0006046">
    <property type="term" value="P:N-acetylglucosamine catabolic process"/>
    <property type="evidence" value="ECO:0007669"/>
    <property type="project" value="TreeGrafter"/>
</dbReference>
<evidence type="ECO:0000259" key="9">
    <source>
        <dbReference type="Pfam" id="PF01979"/>
    </source>
</evidence>
<feature type="binding site" evidence="7">
    <location>
        <begin position="300"/>
        <end position="302"/>
    </location>
    <ligand>
        <name>substrate</name>
    </ligand>
</feature>
<proteinExistence type="inferred from homology"/>
<evidence type="ECO:0000313" key="11">
    <source>
        <dbReference type="Proteomes" id="UP000305674"/>
    </source>
</evidence>